<sequence>MKRIKNLLNKYYFSKLIKKHRGELEEGFGVVKIFGKTIVFSCQSVTRDINISSNNTITINGIELNLELEKTNEI</sequence>
<protein>
    <submittedName>
        <fullName evidence="1">Uncharacterized protein</fullName>
    </submittedName>
</protein>
<name>A0AAE9UM60_STRDY</name>
<gene>
    <name evidence="1" type="ORF">MP619_00910</name>
</gene>
<dbReference type="RefSeq" id="WP_268227796.1">
    <property type="nucleotide sequence ID" value="NZ_CP095081.1"/>
</dbReference>
<accession>A0AAE9UM60</accession>
<proteinExistence type="predicted"/>
<dbReference type="Proteomes" id="UP001164948">
    <property type="component" value="Chromosome"/>
</dbReference>
<dbReference type="AlphaFoldDB" id="A0AAE9UM60"/>
<evidence type="ECO:0000313" key="2">
    <source>
        <dbReference type="Proteomes" id="UP001164948"/>
    </source>
</evidence>
<evidence type="ECO:0000313" key="1">
    <source>
        <dbReference type="EMBL" id="WAI93213.1"/>
    </source>
</evidence>
<organism evidence="1 2">
    <name type="scientific">Streptococcus dysgalactiae</name>
    <dbReference type="NCBI Taxonomy" id="1334"/>
    <lineage>
        <taxon>Bacteria</taxon>
        <taxon>Bacillati</taxon>
        <taxon>Bacillota</taxon>
        <taxon>Bacilli</taxon>
        <taxon>Lactobacillales</taxon>
        <taxon>Streptococcaceae</taxon>
        <taxon>Streptococcus</taxon>
    </lineage>
</organism>
<reference evidence="1" key="1">
    <citation type="submission" date="2022-03" db="EMBL/GenBank/DDBJ databases">
        <title>Characterization and genomic analysis of a Streptococcus dysgalactiae associated with cultured channel catfish mortalities in China.</title>
        <authorList>
            <person name="Wang J."/>
            <person name="Geng Y."/>
        </authorList>
    </citation>
    <scope>NUCLEOTIDE SEQUENCE</scope>
    <source>
        <strain evidence="1">WJ001</strain>
    </source>
</reference>
<dbReference type="EMBL" id="CP095081">
    <property type="protein sequence ID" value="WAI93213.1"/>
    <property type="molecule type" value="Genomic_DNA"/>
</dbReference>